<keyword evidence="3" id="KW-1185">Reference proteome</keyword>
<feature type="compositionally biased region" description="Basic and acidic residues" evidence="1">
    <location>
        <begin position="1"/>
        <end position="10"/>
    </location>
</feature>
<name>A0ABC8SIF2_9AQUA</name>
<evidence type="ECO:0000313" key="3">
    <source>
        <dbReference type="Proteomes" id="UP001642360"/>
    </source>
</evidence>
<feature type="compositionally biased region" description="Basic and acidic residues" evidence="1">
    <location>
        <begin position="34"/>
        <end position="46"/>
    </location>
</feature>
<evidence type="ECO:0000256" key="1">
    <source>
        <dbReference type="SAM" id="MobiDB-lite"/>
    </source>
</evidence>
<dbReference type="EMBL" id="CAUOFW020002591">
    <property type="protein sequence ID" value="CAK9154843.1"/>
    <property type="molecule type" value="Genomic_DNA"/>
</dbReference>
<dbReference type="AlphaFoldDB" id="A0ABC8SIF2"/>
<organism evidence="2 3">
    <name type="scientific">Ilex paraguariensis</name>
    <name type="common">yerba mate</name>
    <dbReference type="NCBI Taxonomy" id="185542"/>
    <lineage>
        <taxon>Eukaryota</taxon>
        <taxon>Viridiplantae</taxon>
        <taxon>Streptophyta</taxon>
        <taxon>Embryophyta</taxon>
        <taxon>Tracheophyta</taxon>
        <taxon>Spermatophyta</taxon>
        <taxon>Magnoliopsida</taxon>
        <taxon>eudicotyledons</taxon>
        <taxon>Gunneridae</taxon>
        <taxon>Pentapetalae</taxon>
        <taxon>asterids</taxon>
        <taxon>campanulids</taxon>
        <taxon>Aquifoliales</taxon>
        <taxon>Aquifoliaceae</taxon>
        <taxon>Ilex</taxon>
    </lineage>
</organism>
<proteinExistence type="predicted"/>
<evidence type="ECO:0000313" key="2">
    <source>
        <dbReference type="EMBL" id="CAK9154843.1"/>
    </source>
</evidence>
<protein>
    <submittedName>
        <fullName evidence="2">Uncharacterized protein</fullName>
    </submittedName>
</protein>
<feature type="region of interest" description="Disordered" evidence="1">
    <location>
        <begin position="1"/>
        <end position="79"/>
    </location>
</feature>
<reference evidence="2 3" key="1">
    <citation type="submission" date="2024-02" db="EMBL/GenBank/DDBJ databases">
        <authorList>
            <person name="Vignale AGUSTIN F."/>
            <person name="Sosa J E."/>
            <person name="Modenutti C."/>
        </authorList>
    </citation>
    <scope>NUCLEOTIDE SEQUENCE [LARGE SCALE GENOMIC DNA]</scope>
</reference>
<feature type="compositionally biased region" description="Polar residues" evidence="1">
    <location>
        <begin position="53"/>
        <end position="75"/>
    </location>
</feature>
<sequence length="188" mass="20778">MNQGHGDAECRKKKTTDLETASEGKDAGSLPSKIEIKNKERIDQRQGKIPQDLQETSKGQQTKTNQKVVQRNPDSSKQHIPVNQVNQVKSIWIQLNGGKRPINSGILEVDHMANSEVSFGKSTLSIIPNKESQPTILERGDFSGKENTAQQERLVDAAQHECLIDRAQHGYLVDNAQLNSLADGIQGM</sequence>
<comment type="caution">
    <text evidence="2">The sequence shown here is derived from an EMBL/GenBank/DDBJ whole genome shotgun (WGS) entry which is preliminary data.</text>
</comment>
<gene>
    <name evidence="2" type="ORF">ILEXP_LOCUS23198</name>
</gene>
<accession>A0ABC8SIF2</accession>
<dbReference type="Proteomes" id="UP001642360">
    <property type="component" value="Unassembled WGS sequence"/>
</dbReference>